<keyword evidence="1" id="KW-1133">Transmembrane helix</keyword>
<feature type="transmembrane region" description="Helical" evidence="1">
    <location>
        <begin position="108"/>
        <end position="127"/>
    </location>
</feature>
<dbReference type="EMBL" id="FQZL01000029">
    <property type="protein sequence ID" value="SHJ65365.1"/>
    <property type="molecule type" value="Genomic_DNA"/>
</dbReference>
<keyword evidence="3" id="KW-1185">Reference proteome</keyword>
<evidence type="ECO:0000313" key="2">
    <source>
        <dbReference type="EMBL" id="SHJ65365.1"/>
    </source>
</evidence>
<keyword evidence="1" id="KW-0812">Transmembrane</keyword>
<feature type="transmembrane region" description="Helical" evidence="1">
    <location>
        <begin position="288"/>
        <end position="309"/>
    </location>
</feature>
<evidence type="ECO:0000313" key="3">
    <source>
        <dbReference type="Proteomes" id="UP000184052"/>
    </source>
</evidence>
<sequence length="415" mass="45250">MKTDILEIILTSAEEAFLEVAVFVGCVLLIMAFINYKKHDEPLVSIEKTMKFQPVIGAFIGLIPGCGGVIFLVPLFFKGTVSFGAIIAALIATTGDAAFVLISTVPLQFVVVSFVALVTAIATGYLVDNSRIGEMLLKRYVERKIPPDELAELHRKATHTISYSELKKKQIDHIGHEEGDEMDIVLHHKSKGHEKYGTLSYRFTHGSFAIYWTIMLIGLIMGILLMFQVDIDKALFEGAGRITGSVGIVFSIVVMVLSKKIIKAQSHEETELKSLSLREAFIHSAEETAFITTWVFVAFMISSLVMFRIGHGNIAEGEEILKSMISSAGPGIAAVVLGAVIGLIPGCGPQIIFVSLYLKGMIPFAALLANALSQDGDGLFPMLAIDLRSSFWASLITTLPALIMGLVFYLLEFTI</sequence>
<dbReference type="Proteomes" id="UP000184052">
    <property type="component" value="Unassembled WGS sequence"/>
</dbReference>
<dbReference type="NCBIfam" id="NF037962">
    <property type="entry name" value="arsenic_eff"/>
    <property type="match status" value="1"/>
</dbReference>
<dbReference type="Pfam" id="PF11449">
    <property type="entry name" value="ArsP_2"/>
    <property type="match status" value="1"/>
</dbReference>
<accession>A0A1M6L252</accession>
<feature type="transmembrane region" description="Helical" evidence="1">
    <location>
        <begin position="208"/>
        <end position="227"/>
    </location>
</feature>
<keyword evidence="1" id="KW-0472">Membrane</keyword>
<name>A0A1M6L252_9FIRM</name>
<feature type="transmembrane region" description="Helical" evidence="1">
    <location>
        <begin position="16"/>
        <end position="36"/>
    </location>
</feature>
<dbReference type="STRING" id="1121476.SAMN02745751_03055"/>
<evidence type="ECO:0000256" key="1">
    <source>
        <dbReference type="SAM" id="Phobius"/>
    </source>
</evidence>
<dbReference type="AlphaFoldDB" id="A0A1M6L252"/>
<gene>
    <name evidence="2" type="ORF">SAMN02745751_03055</name>
</gene>
<reference evidence="2 3" key="1">
    <citation type="submission" date="2016-11" db="EMBL/GenBank/DDBJ databases">
        <authorList>
            <person name="Jaros S."/>
            <person name="Januszkiewicz K."/>
            <person name="Wedrychowicz H."/>
        </authorList>
    </citation>
    <scope>NUCLEOTIDE SEQUENCE [LARGE SCALE GENOMIC DNA]</scope>
    <source>
        <strain evidence="2 3">DSM 17477</strain>
    </source>
</reference>
<proteinExistence type="predicted"/>
<protein>
    <submittedName>
        <fullName evidence="2">Putative, 10TM heavy-metal exporter</fullName>
    </submittedName>
</protein>
<dbReference type="InterPro" id="IPR021552">
    <property type="entry name" value="ArsP_2"/>
</dbReference>
<feature type="transmembrane region" description="Helical" evidence="1">
    <location>
        <begin position="83"/>
        <end position="102"/>
    </location>
</feature>
<feature type="transmembrane region" description="Helical" evidence="1">
    <location>
        <begin position="239"/>
        <end position="257"/>
    </location>
</feature>
<feature type="transmembrane region" description="Helical" evidence="1">
    <location>
        <begin position="351"/>
        <end position="371"/>
    </location>
</feature>
<organism evidence="2 3">
    <name type="scientific">Dethiosulfatibacter aminovorans DSM 17477</name>
    <dbReference type="NCBI Taxonomy" id="1121476"/>
    <lineage>
        <taxon>Bacteria</taxon>
        <taxon>Bacillati</taxon>
        <taxon>Bacillota</taxon>
        <taxon>Tissierellia</taxon>
        <taxon>Dethiosulfatibacter</taxon>
    </lineage>
</organism>
<feature type="transmembrane region" description="Helical" evidence="1">
    <location>
        <begin position="56"/>
        <end position="76"/>
    </location>
</feature>
<feature type="transmembrane region" description="Helical" evidence="1">
    <location>
        <begin position="324"/>
        <end position="344"/>
    </location>
</feature>
<dbReference type="RefSeq" id="WP_175548577.1">
    <property type="nucleotide sequence ID" value="NZ_FQZL01000029.1"/>
</dbReference>
<feature type="transmembrane region" description="Helical" evidence="1">
    <location>
        <begin position="391"/>
        <end position="411"/>
    </location>
</feature>